<sequence>MARAGTSPSYLKQKEIQLVEPVILEHSDFGKQQEKTKQDEEEDGILEYYSPCDDDDIPSLEQVADSSPRKRVKAVENQNHPIT</sequence>
<evidence type="ECO:0000256" key="1">
    <source>
        <dbReference type="SAM" id="MobiDB-lite"/>
    </source>
</evidence>
<gene>
    <name evidence="2" type="ORF">pdam_00005280</name>
</gene>
<name>A0A3M6TS80_POCDA</name>
<dbReference type="Proteomes" id="UP000275408">
    <property type="component" value="Unassembled WGS sequence"/>
</dbReference>
<reference evidence="2 3" key="1">
    <citation type="journal article" date="2018" name="Sci. Rep.">
        <title>Comparative analysis of the Pocillopora damicornis genome highlights role of immune system in coral evolution.</title>
        <authorList>
            <person name="Cunning R."/>
            <person name="Bay R.A."/>
            <person name="Gillette P."/>
            <person name="Baker A.C."/>
            <person name="Traylor-Knowles N."/>
        </authorList>
    </citation>
    <scope>NUCLEOTIDE SEQUENCE [LARGE SCALE GENOMIC DNA]</scope>
    <source>
        <strain evidence="2">RSMAS</strain>
        <tissue evidence="2">Whole animal</tissue>
    </source>
</reference>
<comment type="caution">
    <text evidence="2">The sequence shown here is derived from an EMBL/GenBank/DDBJ whole genome shotgun (WGS) entry which is preliminary data.</text>
</comment>
<keyword evidence="3" id="KW-1185">Reference proteome</keyword>
<feature type="region of interest" description="Disordered" evidence="1">
    <location>
        <begin position="27"/>
        <end position="83"/>
    </location>
</feature>
<protein>
    <submittedName>
        <fullName evidence="2">Uncharacterized protein</fullName>
    </submittedName>
</protein>
<accession>A0A3M6TS80</accession>
<feature type="compositionally biased region" description="Basic and acidic residues" evidence="1">
    <location>
        <begin position="27"/>
        <end position="38"/>
    </location>
</feature>
<proteinExistence type="predicted"/>
<dbReference type="AlphaFoldDB" id="A0A3M6TS80"/>
<evidence type="ECO:0000313" key="2">
    <source>
        <dbReference type="EMBL" id="RMX44250.1"/>
    </source>
</evidence>
<evidence type="ECO:0000313" key="3">
    <source>
        <dbReference type="Proteomes" id="UP000275408"/>
    </source>
</evidence>
<dbReference type="EMBL" id="RCHS01003045">
    <property type="protein sequence ID" value="RMX44250.1"/>
    <property type="molecule type" value="Genomic_DNA"/>
</dbReference>
<organism evidence="2 3">
    <name type="scientific">Pocillopora damicornis</name>
    <name type="common">Cauliflower coral</name>
    <name type="synonym">Millepora damicornis</name>
    <dbReference type="NCBI Taxonomy" id="46731"/>
    <lineage>
        <taxon>Eukaryota</taxon>
        <taxon>Metazoa</taxon>
        <taxon>Cnidaria</taxon>
        <taxon>Anthozoa</taxon>
        <taxon>Hexacorallia</taxon>
        <taxon>Scleractinia</taxon>
        <taxon>Astrocoeniina</taxon>
        <taxon>Pocilloporidae</taxon>
        <taxon>Pocillopora</taxon>
    </lineage>
</organism>